<accession>A0A5J4UP96</accession>
<proteinExistence type="predicted"/>
<protein>
    <submittedName>
        <fullName evidence="1">Uncharacterized protein</fullName>
    </submittedName>
</protein>
<name>A0A5J4UP96_9EUKA</name>
<evidence type="ECO:0000313" key="1">
    <source>
        <dbReference type="EMBL" id="KAA6371811.1"/>
    </source>
</evidence>
<reference evidence="1 2" key="1">
    <citation type="submission" date="2019-03" db="EMBL/GenBank/DDBJ databases">
        <title>Single cell metagenomics reveals metabolic interactions within the superorganism composed of flagellate Streblomastix strix and complex community of Bacteroidetes bacteria on its surface.</title>
        <authorList>
            <person name="Treitli S.C."/>
            <person name="Kolisko M."/>
            <person name="Husnik F."/>
            <person name="Keeling P."/>
            <person name="Hampl V."/>
        </authorList>
    </citation>
    <scope>NUCLEOTIDE SEQUENCE [LARGE SCALE GENOMIC DNA]</scope>
    <source>
        <strain evidence="1">ST1C</strain>
    </source>
</reference>
<dbReference type="EMBL" id="SNRW01014140">
    <property type="protein sequence ID" value="KAA6371811.1"/>
    <property type="molecule type" value="Genomic_DNA"/>
</dbReference>
<gene>
    <name evidence="1" type="ORF">EZS28_032663</name>
</gene>
<dbReference type="AlphaFoldDB" id="A0A5J4UP96"/>
<organism evidence="1 2">
    <name type="scientific">Streblomastix strix</name>
    <dbReference type="NCBI Taxonomy" id="222440"/>
    <lineage>
        <taxon>Eukaryota</taxon>
        <taxon>Metamonada</taxon>
        <taxon>Preaxostyla</taxon>
        <taxon>Oxymonadida</taxon>
        <taxon>Streblomastigidae</taxon>
        <taxon>Streblomastix</taxon>
    </lineage>
</organism>
<dbReference type="Proteomes" id="UP000324800">
    <property type="component" value="Unassembled WGS sequence"/>
</dbReference>
<evidence type="ECO:0000313" key="2">
    <source>
        <dbReference type="Proteomes" id="UP000324800"/>
    </source>
</evidence>
<comment type="caution">
    <text evidence="1">The sequence shown here is derived from an EMBL/GenBank/DDBJ whole genome shotgun (WGS) entry which is preliminary data.</text>
</comment>
<sequence length="98" mass="10984">MCFVDDVVLIDLVPLGISVQVLLAETTVIDLRVLCFLDLDLVFVLGNQTSLNLIVVINSLNSLDQNLGFDLGEYLSKSVIEKVSMFWMMCWKPILNCC</sequence>